<sequence>MREWVVSVAHGPQTSHQCVFGLSGGNRLSDSRKRRNGVKLAREGKEDRVGECYTCALHHSLAIQSGKVSCVVLRLSFFEYGNRMRWSVQSFYSAWEMFADARVGGLSGMPPRAPIAPTLS</sequence>
<evidence type="ECO:0000313" key="1">
    <source>
        <dbReference type="EMBL" id="GBP29168.1"/>
    </source>
</evidence>
<comment type="caution">
    <text evidence="1">The sequence shown here is derived from an EMBL/GenBank/DDBJ whole genome shotgun (WGS) entry which is preliminary data.</text>
</comment>
<evidence type="ECO:0000313" key="2">
    <source>
        <dbReference type="Proteomes" id="UP000299102"/>
    </source>
</evidence>
<gene>
    <name evidence="1" type="ORF">EVAR_17706_1</name>
</gene>
<reference evidence="1 2" key="1">
    <citation type="journal article" date="2019" name="Commun. Biol.">
        <title>The bagworm genome reveals a unique fibroin gene that provides high tensile strength.</title>
        <authorList>
            <person name="Kono N."/>
            <person name="Nakamura H."/>
            <person name="Ohtoshi R."/>
            <person name="Tomita M."/>
            <person name="Numata K."/>
            <person name="Arakawa K."/>
        </authorList>
    </citation>
    <scope>NUCLEOTIDE SEQUENCE [LARGE SCALE GENOMIC DNA]</scope>
</reference>
<dbReference type="AlphaFoldDB" id="A0A4C1URT7"/>
<dbReference type="EMBL" id="BGZK01000216">
    <property type="protein sequence ID" value="GBP29168.1"/>
    <property type="molecule type" value="Genomic_DNA"/>
</dbReference>
<organism evidence="1 2">
    <name type="scientific">Eumeta variegata</name>
    <name type="common">Bagworm moth</name>
    <name type="synonym">Eumeta japonica</name>
    <dbReference type="NCBI Taxonomy" id="151549"/>
    <lineage>
        <taxon>Eukaryota</taxon>
        <taxon>Metazoa</taxon>
        <taxon>Ecdysozoa</taxon>
        <taxon>Arthropoda</taxon>
        <taxon>Hexapoda</taxon>
        <taxon>Insecta</taxon>
        <taxon>Pterygota</taxon>
        <taxon>Neoptera</taxon>
        <taxon>Endopterygota</taxon>
        <taxon>Lepidoptera</taxon>
        <taxon>Glossata</taxon>
        <taxon>Ditrysia</taxon>
        <taxon>Tineoidea</taxon>
        <taxon>Psychidae</taxon>
        <taxon>Oiketicinae</taxon>
        <taxon>Eumeta</taxon>
    </lineage>
</organism>
<name>A0A4C1URT7_EUMVA</name>
<dbReference type="Proteomes" id="UP000299102">
    <property type="component" value="Unassembled WGS sequence"/>
</dbReference>
<protein>
    <submittedName>
        <fullName evidence="1">Uncharacterized protein</fullName>
    </submittedName>
</protein>
<keyword evidence="2" id="KW-1185">Reference proteome</keyword>
<accession>A0A4C1URT7</accession>
<proteinExistence type="predicted"/>